<dbReference type="RefSeq" id="WP_233443424.1">
    <property type="nucleotide sequence ID" value="NZ_JADBGF010000001.1"/>
</dbReference>
<dbReference type="Pfam" id="PF18154">
    <property type="entry name" value="pPIWI_RE_REase"/>
    <property type="match status" value="1"/>
</dbReference>
<sequence length="417" mass="46357">MKQADDTTGIQQTHALLEIVKAFAVCEHAMASEELDGPKRLDRLIEAHGILMAACGPGHLIRFEELLGRLTGDRAGSLEGLLPDWIDTQALAGVRLMDSEGVATEDGFDFRHEAQRVMRAAQKVGKFSGQVTKPKLDDEYSQEAVFSAIKGPFYERHRTTLVENPTVLKGGLPDLKLPSRANDFYKPISQYAQYNGWWWPCPACQWPMKVAATRSGARIQGRVRCLYPWHEETGASYEFVVTARKKSAPTLSPTFGCRVPSGRFAALWTGALPQVPEAKPVEEYVALVRPVWRYTVVPGLPELALHRAVSADLEGTAWTSHLWPNGDQCDHWITHPNSGKPAFPADFKDYTWVNHLVSKLHMDGGDRGGADYLVVPDHRQEQVAQLDMVCRTYGMKAAMTATDYVEMVITGVKEGRV</sequence>
<proteinExistence type="predicted"/>
<organism evidence="2 3">
    <name type="scientific">Streptomyces stelliscabiei</name>
    <dbReference type="NCBI Taxonomy" id="146820"/>
    <lineage>
        <taxon>Bacteria</taxon>
        <taxon>Bacillati</taxon>
        <taxon>Actinomycetota</taxon>
        <taxon>Actinomycetes</taxon>
        <taxon>Kitasatosporales</taxon>
        <taxon>Streptomycetaceae</taxon>
        <taxon>Streptomyces</taxon>
    </lineage>
</organism>
<evidence type="ECO:0000313" key="2">
    <source>
        <dbReference type="EMBL" id="MBE1596687.1"/>
    </source>
</evidence>
<comment type="caution">
    <text evidence="2">The sequence shown here is derived from an EMBL/GenBank/DDBJ whole genome shotgun (WGS) entry which is preliminary data.</text>
</comment>
<gene>
    <name evidence="2" type="ORF">H4687_002816</name>
</gene>
<protein>
    <recommendedName>
        <fullName evidence="1">REase associating with pPIWI RE domain-containing protein</fullName>
    </recommendedName>
</protein>
<dbReference type="Proteomes" id="UP000629287">
    <property type="component" value="Unassembled WGS sequence"/>
</dbReference>
<name>A0A8I0P436_9ACTN</name>
<reference evidence="2 3" key="1">
    <citation type="submission" date="2020-10" db="EMBL/GenBank/DDBJ databases">
        <title>Sequencing the genomes of 1000 actinobacteria strains.</title>
        <authorList>
            <person name="Klenk H.-P."/>
        </authorList>
    </citation>
    <scope>NUCLEOTIDE SEQUENCE [LARGE SCALE GENOMIC DNA]</scope>
    <source>
        <strain evidence="2 3">DSM 41803</strain>
    </source>
</reference>
<dbReference type="InterPro" id="IPR040828">
    <property type="entry name" value="pPIWI_RE_REase"/>
</dbReference>
<accession>A0A8I0P436</accession>
<dbReference type="EMBL" id="JADBGF010000001">
    <property type="protein sequence ID" value="MBE1596687.1"/>
    <property type="molecule type" value="Genomic_DNA"/>
</dbReference>
<evidence type="ECO:0000259" key="1">
    <source>
        <dbReference type="Pfam" id="PF18154"/>
    </source>
</evidence>
<keyword evidence="3" id="KW-1185">Reference proteome</keyword>
<evidence type="ECO:0000313" key="3">
    <source>
        <dbReference type="Proteomes" id="UP000629287"/>
    </source>
</evidence>
<dbReference type="AlphaFoldDB" id="A0A8I0P436"/>
<dbReference type="GeneID" id="86827402"/>
<feature type="domain" description="REase associating with pPIWI RE" evidence="1">
    <location>
        <begin position="299"/>
        <end position="413"/>
    </location>
</feature>